<dbReference type="PANTHER" id="PTHR42967:SF1">
    <property type="entry name" value="MBL FOLD METALLO-HYDROLASE"/>
    <property type="match status" value="1"/>
</dbReference>
<name>X1F8G9_9ZZZZ</name>
<dbReference type="Gene3D" id="3.60.15.10">
    <property type="entry name" value="Ribonuclease Z/Hydroxyacylglutathione hydrolase-like"/>
    <property type="match status" value="1"/>
</dbReference>
<accession>X1F8G9</accession>
<sequence>MIIKWLGHSCFLITSERGLRVIMDPYSVGGGINYSSIEETADIVVVSHDHFDHNAVSAVRGKPEVVKGSGMKTVRGIQFRGIATYHDTSQGKQRGTNTVFCFTLGDIKLCHLGDLGHLLSQAQINEIGAVDILFIPTGGFYTIDAADASKVCDQLKPKVIIPMHFKTAKCDFPISGVEDFIRNKKNARKMDSSQIEFKLGELPAATEIVVLKS</sequence>
<dbReference type="PANTHER" id="PTHR42967">
    <property type="entry name" value="METAL DEPENDENT HYDROLASE"/>
    <property type="match status" value="1"/>
</dbReference>
<feature type="non-terminal residue" evidence="1">
    <location>
        <position position="213"/>
    </location>
</feature>
<organism evidence="1">
    <name type="scientific">marine sediment metagenome</name>
    <dbReference type="NCBI Taxonomy" id="412755"/>
    <lineage>
        <taxon>unclassified sequences</taxon>
        <taxon>metagenomes</taxon>
        <taxon>ecological metagenomes</taxon>
    </lineage>
</organism>
<proteinExistence type="predicted"/>
<dbReference type="InterPro" id="IPR036866">
    <property type="entry name" value="RibonucZ/Hydroxyglut_hydro"/>
</dbReference>
<protein>
    <recommendedName>
        <fullName evidence="2">Metallo-beta-lactamase domain-containing protein</fullName>
    </recommendedName>
</protein>
<gene>
    <name evidence="1" type="ORF">S03H2_13998</name>
</gene>
<evidence type="ECO:0008006" key="2">
    <source>
        <dbReference type="Google" id="ProtNLM"/>
    </source>
</evidence>
<evidence type="ECO:0000313" key="1">
    <source>
        <dbReference type="EMBL" id="GAH41252.1"/>
    </source>
</evidence>
<dbReference type="AlphaFoldDB" id="X1F8G9"/>
<dbReference type="EMBL" id="BARU01007098">
    <property type="protein sequence ID" value="GAH41252.1"/>
    <property type="molecule type" value="Genomic_DNA"/>
</dbReference>
<reference evidence="1" key="1">
    <citation type="journal article" date="2014" name="Front. Microbiol.">
        <title>High frequency of phylogenetically diverse reductive dehalogenase-homologous genes in deep subseafloor sedimentary metagenomes.</title>
        <authorList>
            <person name="Kawai M."/>
            <person name="Futagami T."/>
            <person name="Toyoda A."/>
            <person name="Takaki Y."/>
            <person name="Nishi S."/>
            <person name="Hori S."/>
            <person name="Arai W."/>
            <person name="Tsubouchi T."/>
            <person name="Morono Y."/>
            <person name="Uchiyama I."/>
            <person name="Ito T."/>
            <person name="Fujiyama A."/>
            <person name="Inagaki F."/>
            <person name="Takami H."/>
        </authorList>
    </citation>
    <scope>NUCLEOTIDE SEQUENCE</scope>
    <source>
        <strain evidence="1">Expedition CK06-06</strain>
    </source>
</reference>
<dbReference type="SUPFAM" id="SSF56281">
    <property type="entry name" value="Metallo-hydrolase/oxidoreductase"/>
    <property type="match status" value="1"/>
</dbReference>
<comment type="caution">
    <text evidence="1">The sequence shown here is derived from an EMBL/GenBank/DDBJ whole genome shotgun (WGS) entry which is preliminary data.</text>
</comment>
<dbReference type="Pfam" id="PF13483">
    <property type="entry name" value="Lactamase_B_3"/>
    <property type="match status" value="1"/>
</dbReference>